<proteinExistence type="predicted"/>
<reference evidence="2" key="2">
    <citation type="submission" date="2025-08" db="UniProtKB">
        <authorList>
            <consortium name="RefSeq"/>
        </authorList>
    </citation>
    <scope>IDENTIFICATION</scope>
    <source>
        <tissue evidence="2">Leaf</tissue>
    </source>
</reference>
<evidence type="ECO:0000313" key="2">
    <source>
        <dbReference type="RefSeq" id="XP_075084487.1"/>
    </source>
</evidence>
<dbReference type="RefSeq" id="XP_075084487.1">
    <property type="nucleotide sequence ID" value="XM_075228386.1"/>
</dbReference>
<protein>
    <submittedName>
        <fullName evidence="2">Uncharacterized protein LOC107825386 isoform X2</fullName>
    </submittedName>
</protein>
<gene>
    <name evidence="2" type="primary">LOC107825386</name>
</gene>
<keyword evidence="1" id="KW-1185">Reference proteome</keyword>
<sequence length="74" mass="8626">MKRKQTTIECSICHKPGHNKRTCKFSYVERETDLNEPVFWQSTTSSHPEKLPVRIGEVNEVRTGEVEQGSSHYY</sequence>
<evidence type="ECO:0000313" key="1">
    <source>
        <dbReference type="Proteomes" id="UP000790787"/>
    </source>
</evidence>
<organism evidence="1 2">
    <name type="scientific">Nicotiana tabacum</name>
    <name type="common">Common tobacco</name>
    <dbReference type="NCBI Taxonomy" id="4097"/>
    <lineage>
        <taxon>Eukaryota</taxon>
        <taxon>Viridiplantae</taxon>
        <taxon>Streptophyta</taxon>
        <taxon>Embryophyta</taxon>
        <taxon>Tracheophyta</taxon>
        <taxon>Spermatophyta</taxon>
        <taxon>Magnoliopsida</taxon>
        <taxon>eudicotyledons</taxon>
        <taxon>Gunneridae</taxon>
        <taxon>Pentapetalae</taxon>
        <taxon>asterids</taxon>
        <taxon>lamiids</taxon>
        <taxon>Solanales</taxon>
        <taxon>Solanaceae</taxon>
        <taxon>Nicotianoideae</taxon>
        <taxon>Nicotianeae</taxon>
        <taxon>Nicotiana</taxon>
    </lineage>
</organism>
<dbReference type="Proteomes" id="UP000790787">
    <property type="component" value="Chromosome 13"/>
</dbReference>
<reference evidence="1" key="1">
    <citation type="journal article" date="2014" name="Nat. Commun.">
        <title>The tobacco genome sequence and its comparison with those of tomato and potato.</title>
        <authorList>
            <person name="Sierro N."/>
            <person name="Battey J.N."/>
            <person name="Ouadi S."/>
            <person name="Bakaher N."/>
            <person name="Bovet L."/>
            <person name="Willig A."/>
            <person name="Goepfert S."/>
            <person name="Peitsch M.C."/>
            <person name="Ivanov N.V."/>
        </authorList>
    </citation>
    <scope>NUCLEOTIDE SEQUENCE [LARGE SCALE GENOMIC DNA]</scope>
</reference>
<name>A0AC58SHP2_TOBAC</name>
<accession>A0AC58SHP2</accession>